<evidence type="ECO:0000313" key="3">
    <source>
        <dbReference type="Proteomes" id="UP001073227"/>
    </source>
</evidence>
<name>A0ABT3ZGT9_9HYPH</name>
<dbReference type="EMBL" id="JAOVZR010000001">
    <property type="protein sequence ID" value="MCY0150426.1"/>
    <property type="molecule type" value="Genomic_DNA"/>
</dbReference>
<keyword evidence="1" id="KW-0812">Transmembrane</keyword>
<comment type="caution">
    <text evidence="2">The sequence shown here is derived from an EMBL/GenBank/DDBJ whole genome shotgun (WGS) entry which is preliminary data.</text>
</comment>
<keyword evidence="1" id="KW-0472">Membrane</keyword>
<keyword evidence="1" id="KW-1133">Transmembrane helix</keyword>
<reference evidence="2" key="1">
    <citation type="submission" date="2022-10" db="EMBL/GenBank/DDBJ databases">
        <title>Hoeflea sp. G2-23, isolated from marine algae.</title>
        <authorList>
            <person name="Kristyanto S."/>
            <person name="Kim J.M."/>
            <person name="Jeon C.O."/>
        </authorList>
    </citation>
    <scope>NUCLEOTIDE SEQUENCE</scope>
    <source>
        <strain evidence="2">G2-23</strain>
    </source>
</reference>
<evidence type="ECO:0000313" key="2">
    <source>
        <dbReference type="EMBL" id="MCY0150426.1"/>
    </source>
</evidence>
<organism evidence="2 3">
    <name type="scientific">Hoeflea algicola</name>
    <dbReference type="NCBI Taxonomy" id="2983763"/>
    <lineage>
        <taxon>Bacteria</taxon>
        <taxon>Pseudomonadati</taxon>
        <taxon>Pseudomonadota</taxon>
        <taxon>Alphaproteobacteria</taxon>
        <taxon>Hyphomicrobiales</taxon>
        <taxon>Rhizobiaceae</taxon>
        <taxon>Hoeflea</taxon>
    </lineage>
</organism>
<evidence type="ECO:0000256" key="1">
    <source>
        <dbReference type="SAM" id="Phobius"/>
    </source>
</evidence>
<accession>A0ABT3ZGT9</accession>
<gene>
    <name evidence="2" type="ORF">OEG84_22650</name>
</gene>
<sequence length="44" mass="4758">MADAMAAFAGNGDWQLGVMNISLVLSAIAALMGIKWSINRHRVR</sequence>
<feature type="transmembrane region" description="Helical" evidence="1">
    <location>
        <begin position="14"/>
        <end position="34"/>
    </location>
</feature>
<dbReference type="RefSeq" id="WP_267655866.1">
    <property type="nucleotide sequence ID" value="NZ_JAOVZR010000001.1"/>
</dbReference>
<protein>
    <submittedName>
        <fullName evidence="2">Uncharacterized protein</fullName>
    </submittedName>
</protein>
<proteinExistence type="predicted"/>
<keyword evidence="3" id="KW-1185">Reference proteome</keyword>
<dbReference type="Proteomes" id="UP001073227">
    <property type="component" value="Unassembled WGS sequence"/>
</dbReference>